<dbReference type="RefSeq" id="WP_121203629.1">
    <property type="nucleotide sequence ID" value="NZ_RBZP01000003.1"/>
</dbReference>
<dbReference type="InterPro" id="IPR013785">
    <property type="entry name" value="Aldolase_TIM"/>
</dbReference>
<organism evidence="13 14">
    <name type="scientific">Oceanobacillus halophilus</name>
    <dbReference type="NCBI Taxonomy" id="930130"/>
    <lineage>
        <taxon>Bacteria</taxon>
        <taxon>Bacillati</taxon>
        <taxon>Bacillota</taxon>
        <taxon>Bacilli</taxon>
        <taxon>Bacillales</taxon>
        <taxon>Bacillaceae</taxon>
        <taxon>Oceanobacillus</taxon>
    </lineage>
</organism>
<evidence type="ECO:0000313" key="14">
    <source>
        <dbReference type="Proteomes" id="UP000269301"/>
    </source>
</evidence>
<keyword evidence="14" id="KW-1185">Reference proteome</keyword>
<reference evidence="13 14" key="1">
    <citation type="journal article" date="2016" name="Int. J. Syst. Evol. Microbiol.">
        <title>Oceanobacillus halophilus sp. nov., a novel moderately halophilic bacterium from a hypersaline lake.</title>
        <authorList>
            <person name="Amoozegar M.A."/>
            <person name="Bagheri M."/>
            <person name="Makhdoumi A."/>
            <person name="Nikou M.M."/>
            <person name="Fazeli S.A.S."/>
            <person name="Schumann P."/>
            <person name="Sproer C."/>
            <person name="Sanchez-Porro C."/>
            <person name="Ventosa A."/>
        </authorList>
    </citation>
    <scope>NUCLEOTIDE SEQUENCE [LARGE SCALE GENOMIC DNA]</scope>
    <source>
        <strain evidence="13 14">DSM 23996</strain>
    </source>
</reference>
<keyword evidence="9" id="KW-0560">Oxidoreductase</keyword>
<evidence type="ECO:0000256" key="1">
    <source>
        <dbReference type="ARBA" id="ARBA00001917"/>
    </source>
</evidence>
<comment type="cofactor">
    <cofactor evidence="1">
        <name>FMN</name>
        <dbReference type="ChEBI" id="CHEBI:58210"/>
    </cofactor>
</comment>
<dbReference type="Pfam" id="PF03060">
    <property type="entry name" value="NMO"/>
    <property type="match status" value="1"/>
</dbReference>
<dbReference type="GO" id="GO:0009636">
    <property type="term" value="P:response to toxic substance"/>
    <property type="evidence" value="ECO:0007669"/>
    <property type="project" value="UniProtKB-KW"/>
</dbReference>
<keyword evidence="10 13" id="KW-0503">Monooxygenase</keyword>
<evidence type="ECO:0000256" key="11">
    <source>
        <dbReference type="ARBA" id="ARBA00031155"/>
    </source>
</evidence>
<dbReference type="PANTHER" id="PTHR42747:SF3">
    <property type="entry name" value="NITRONATE MONOOXYGENASE-RELATED"/>
    <property type="match status" value="1"/>
</dbReference>
<sequence>MLPNKITDLFKIKYPIIQAPMAGGITTEQLVAAVSNHGGLGMIGAGYMSSESLKTLIREVKKSTEQPFGVNVFVPDEFEVSQQDVNAAKQTLQPYQNELDIQQPEVQLPKVTDAFQTYHDQIQIIIDEKVPICSFTFGIPSKEMMEKLKQHGVTVVGTATTVKEAQEIEKLGMDAVVAQGSEAGGHRGNFLSQTEKSLIGTMSLVPQVADAVEIPVIAAGGIMDRRGLKASICLGALGVQMGTAFLTCVESGVHPLHKKTLLQSTEEETTLTRAFSGKWARGINNRYIQEMKKNEEKLPAFPVLNVLTQPIRKAAASQNKIEFMSLWSGQSPRLAKKQNVQELIKQIISDPEIIN</sequence>
<evidence type="ECO:0000256" key="12">
    <source>
        <dbReference type="ARBA" id="ARBA00049401"/>
    </source>
</evidence>
<keyword evidence="8" id="KW-0547">Nucleotide-binding</keyword>
<dbReference type="Proteomes" id="UP000269301">
    <property type="component" value="Unassembled WGS sequence"/>
</dbReference>
<comment type="catalytic activity">
    <reaction evidence="12">
        <text>3 propionate 3-nitronate + 3 O2 + H2O = 3 3-oxopropanoate + 2 nitrate + nitrite + H2O2 + 3 H(+)</text>
        <dbReference type="Rhea" id="RHEA:57332"/>
        <dbReference type="ChEBI" id="CHEBI:15377"/>
        <dbReference type="ChEBI" id="CHEBI:15378"/>
        <dbReference type="ChEBI" id="CHEBI:15379"/>
        <dbReference type="ChEBI" id="CHEBI:16240"/>
        <dbReference type="ChEBI" id="CHEBI:16301"/>
        <dbReference type="ChEBI" id="CHEBI:17632"/>
        <dbReference type="ChEBI" id="CHEBI:33190"/>
        <dbReference type="ChEBI" id="CHEBI:136067"/>
    </reaction>
</comment>
<evidence type="ECO:0000256" key="4">
    <source>
        <dbReference type="ARBA" id="ARBA00013457"/>
    </source>
</evidence>
<dbReference type="OrthoDB" id="9778912at2"/>
<gene>
    <name evidence="13" type="ORF">D8M06_06650</name>
</gene>
<evidence type="ECO:0000256" key="9">
    <source>
        <dbReference type="ARBA" id="ARBA00023002"/>
    </source>
</evidence>
<dbReference type="GO" id="GO:0000166">
    <property type="term" value="F:nucleotide binding"/>
    <property type="evidence" value="ECO:0007669"/>
    <property type="project" value="UniProtKB-KW"/>
</dbReference>
<protein>
    <recommendedName>
        <fullName evidence="4">Probable nitronate monooxygenase</fullName>
    </recommendedName>
    <alternativeName>
        <fullName evidence="11">Propionate 3-nitronate monooxygenase</fullName>
    </alternativeName>
</protein>
<dbReference type="Gene3D" id="3.20.20.70">
    <property type="entry name" value="Aldolase class I"/>
    <property type="match status" value="1"/>
</dbReference>
<evidence type="ECO:0000256" key="7">
    <source>
        <dbReference type="ARBA" id="ARBA00022643"/>
    </source>
</evidence>
<dbReference type="FunFam" id="3.20.20.70:FF:000154">
    <property type="entry name" value="Probable nitronate monooxygenase"/>
    <property type="match status" value="1"/>
</dbReference>
<evidence type="ECO:0000256" key="2">
    <source>
        <dbReference type="ARBA" id="ARBA00003535"/>
    </source>
</evidence>
<dbReference type="PANTHER" id="PTHR42747">
    <property type="entry name" value="NITRONATE MONOOXYGENASE-RELATED"/>
    <property type="match status" value="1"/>
</dbReference>
<dbReference type="InterPro" id="IPR004136">
    <property type="entry name" value="NMO"/>
</dbReference>
<evidence type="ECO:0000313" key="13">
    <source>
        <dbReference type="EMBL" id="RKQ34596.1"/>
    </source>
</evidence>
<comment type="similarity">
    <text evidence="3">Belongs to the nitronate monooxygenase family. NMO class I subfamily.</text>
</comment>
<evidence type="ECO:0000256" key="5">
    <source>
        <dbReference type="ARBA" id="ARBA00022575"/>
    </source>
</evidence>
<evidence type="ECO:0000256" key="6">
    <source>
        <dbReference type="ARBA" id="ARBA00022630"/>
    </source>
</evidence>
<evidence type="ECO:0000256" key="10">
    <source>
        <dbReference type="ARBA" id="ARBA00023033"/>
    </source>
</evidence>
<dbReference type="SUPFAM" id="SSF51412">
    <property type="entry name" value="Inosine monophosphate dehydrogenase (IMPDH)"/>
    <property type="match status" value="1"/>
</dbReference>
<accession>A0A495A4D0</accession>
<keyword evidence="5" id="KW-0216">Detoxification</keyword>
<dbReference type="GO" id="GO:0018580">
    <property type="term" value="F:nitronate monooxygenase activity"/>
    <property type="evidence" value="ECO:0007669"/>
    <property type="project" value="InterPro"/>
</dbReference>
<keyword evidence="7" id="KW-0288">FMN</keyword>
<proteinExistence type="inferred from homology"/>
<comment type="caution">
    <text evidence="13">The sequence shown here is derived from an EMBL/GenBank/DDBJ whole genome shotgun (WGS) entry which is preliminary data.</text>
</comment>
<dbReference type="EMBL" id="RBZP01000003">
    <property type="protein sequence ID" value="RKQ34596.1"/>
    <property type="molecule type" value="Genomic_DNA"/>
</dbReference>
<comment type="function">
    <text evidence="2">Nitronate monooxygenase that uses molecular oxygen to catalyze the oxidative denitrification of alkyl nitronates. Acts on propionate 3-nitronate (P3N), the presumed physiological substrate. Probably functions in the detoxification of P3N, a metabolic poison produced by plants and fungi as a defense mechanism.</text>
</comment>
<name>A0A495A4D0_9BACI</name>
<dbReference type="AlphaFoldDB" id="A0A495A4D0"/>
<evidence type="ECO:0000256" key="3">
    <source>
        <dbReference type="ARBA" id="ARBA00009881"/>
    </source>
</evidence>
<dbReference type="CDD" id="cd04730">
    <property type="entry name" value="NPD_like"/>
    <property type="match status" value="1"/>
</dbReference>
<keyword evidence="6" id="KW-0285">Flavoprotein</keyword>
<evidence type="ECO:0000256" key="8">
    <source>
        <dbReference type="ARBA" id="ARBA00022741"/>
    </source>
</evidence>